<evidence type="ECO:0000313" key="1">
    <source>
        <dbReference type="Proteomes" id="UP000887565"/>
    </source>
</evidence>
<evidence type="ECO:0000313" key="2">
    <source>
        <dbReference type="WBParaSite" id="nRc.2.0.1.t19728-RA"/>
    </source>
</evidence>
<reference evidence="2" key="1">
    <citation type="submission" date="2022-11" db="UniProtKB">
        <authorList>
            <consortium name="WormBaseParasite"/>
        </authorList>
    </citation>
    <scope>IDENTIFICATION</scope>
</reference>
<accession>A0A915J1E8</accession>
<proteinExistence type="predicted"/>
<name>A0A915J1E8_ROMCU</name>
<dbReference type="WBParaSite" id="nRc.2.0.1.t19728-RA">
    <property type="protein sequence ID" value="nRc.2.0.1.t19728-RA"/>
    <property type="gene ID" value="nRc.2.0.1.g19728"/>
</dbReference>
<dbReference type="Proteomes" id="UP000887565">
    <property type="component" value="Unplaced"/>
</dbReference>
<dbReference type="AlphaFoldDB" id="A0A915J1E8"/>
<organism evidence="1 2">
    <name type="scientific">Romanomermis culicivorax</name>
    <name type="common">Nematode worm</name>
    <dbReference type="NCBI Taxonomy" id="13658"/>
    <lineage>
        <taxon>Eukaryota</taxon>
        <taxon>Metazoa</taxon>
        <taxon>Ecdysozoa</taxon>
        <taxon>Nematoda</taxon>
        <taxon>Enoplea</taxon>
        <taxon>Dorylaimia</taxon>
        <taxon>Mermithida</taxon>
        <taxon>Mermithoidea</taxon>
        <taxon>Mermithidae</taxon>
        <taxon>Romanomermis</taxon>
    </lineage>
</organism>
<protein>
    <submittedName>
        <fullName evidence="2">Uncharacterized protein</fullName>
    </submittedName>
</protein>
<sequence>MFYLSTTGNRIEKAPPVVTIYCSTTNSAGQLRRMNYLTFEEDNRLFNFPVRFEFVAMIYLLFQKEHPIE</sequence>
<keyword evidence="1" id="KW-1185">Reference proteome</keyword>